<reference evidence="7 8" key="1">
    <citation type="submission" date="2015-12" db="EMBL/GenBank/DDBJ databases">
        <authorList>
            <person name="Shamseldin A."/>
            <person name="Moawad H."/>
            <person name="Abd El-Rahim W.M."/>
            <person name="Sadowsky M.J."/>
        </authorList>
    </citation>
    <scope>NUCLEOTIDE SEQUENCE [LARGE SCALE GENOMIC DNA]</scope>
    <source>
        <strain evidence="7 8">WF1</strain>
    </source>
</reference>
<dbReference type="InterPro" id="IPR006696">
    <property type="entry name" value="DUF423"/>
</dbReference>
<feature type="transmembrane region" description="Helical" evidence="6">
    <location>
        <begin position="71"/>
        <end position="91"/>
    </location>
</feature>
<comment type="subcellular location">
    <subcellularLocation>
        <location evidence="1">Membrane</location>
        <topology evidence="1">Multi-pass membrane protein</topology>
    </subcellularLocation>
</comment>
<keyword evidence="8" id="KW-1185">Reference proteome</keyword>
<dbReference type="EMBL" id="LPUF01000001">
    <property type="protein sequence ID" value="OQK16588.1"/>
    <property type="molecule type" value="Genomic_DNA"/>
</dbReference>
<evidence type="ECO:0000256" key="6">
    <source>
        <dbReference type="SAM" id="Phobius"/>
    </source>
</evidence>
<keyword evidence="4 6" id="KW-1133">Transmembrane helix</keyword>
<feature type="transmembrane region" description="Helical" evidence="6">
    <location>
        <begin position="97"/>
        <end position="121"/>
    </location>
</feature>
<organism evidence="7 8">
    <name type="scientific">Methyloprofundus sedimenti</name>
    <dbReference type="NCBI Taxonomy" id="1420851"/>
    <lineage>
        <taxon>Bacteria</taxon>
        <taxon>Pseudomonadati</taxon>
        <taxon>Pseudomonadota</taxon>
        <taxon>Gammaproteobacteria</taxon>
        <taxon>Methylococcales</taxon>
        <taxon>Methylococcaceae</taxon>
        <taxon>Methyloprofundus</taxon>
    </lineage>
</organism>
<evidence type="ECO:0000256" key="4">
    <source>
        <dbReference type="ARBA" id="ARBA00022989"/>
    </source>
</evidence>
<dbReference type="PANTHER" id="PTHR43461:SF1">
    <property type="entry name" value="TRANSMEMBRANE PROTEIN 256"/>
    <property type="match status" value="1"/>
</dbReference>
<evidence type="ECO:0000256" key="2">
    <source>
        <dbReference type="ARBA" id="ARBA00009694"/>
    </source>
</evidence>
<dbReference type="GO" id="GO:0005886">
    <property type="term" value="C:plasma membrane"/>
    <property type="evidence" value="ECO:0007669"/>
    <property type="project" value="TreeGrafter"/>
</dbReference>
<dbReference type="RefSeq" id="WP_080521216.1">
    <property type="nucleotide sequence ID" value="NZ_LPUF01000001.1"/>
</dbReference>
<comment type="similarity">
    <text evidence="2">Belongs to the UPF0382 family.</text>
</comment>
<gene>
    <name evidence="7" type="ORF">AU255_01395</name>
</gene>
<accession>A0A1V8M4Z4</accession>
<dbReference type="STRING" id="1420851.AU255_01395"/>
<keyword evidence="3 6" id="KW-0812">Transmembrane</keyword>
<dbReference type="Proteomes" id="UP000191980">
    <property type="component" value="Unassembled WGS sequence"/>
</dbReference>
<keyword evidence="5 6" id="KW-0472">Membrane</keyword>
<feature type="transmembrane region" description="Helical" evidence="6">
    <location>
        <begin position="42"/>
        <end position="59"/>
    </location>
</feature>
<evidence type="ECO:0000313" key="7">
    <source>
        <dbReference type="EMBL" id="OQK16588.1"/>
    </source>
</evidence>
<evidence type="ECO:0000256" key="5">
    <source>
        <dbReference type="ARBA" id="ARBA00023136"/>
    </source>
</evidence>
<name>A0A1V8M4Z4_9GAMM</name>
<dbReference type="Pfam" id="PF04241">
    <property type="entry name" value="DUF423"/>
    <property type="match status" value="1"/>
</dbReference>
<evidence type="ECO:0000256" key="1">
    <source>
        <dbReference type="ARBA" id="ARBA00004141"/>
    </source>
</evidence>
<dbReference type="OrthoDB" id="9802121at2"/>
<proteinExistence type="inferred from homology"/>
<evidence type="ECO:0000313" key="8">
    <source>
        <dbReference type="Proteomes" id="UP000191980"/>
    </source>
</evidence>
<comment type="caution">
    <text evidence="7">The sequence shown here is derived from an EMBL/GenBank/DDBJ whole genome shotgun (WGS) entry which is preliminary data.</text>
</comment>
<dbReference type="PANTHER" id="PTHR43461">
    <property type="entry name" value="TRANSMEMBRANE PROTEIN 256"/>
    <property type="match status" value="1"/>
</dbReference>
<evidence type="ECO:0000256" key="3">
    <source>
        <dbReference type="ARBA" id="ARBA00022692"/>
    </source>
</evidence>
<protein>
    <recommendedName>
        <fullName evidence="9">DUF423 domain-containing protein</fullName>
    </recommendedName>
</protein>
<sequence length="127" mass="13864">MHPIFLLLSTVSAFLAVAMGAFGAHALKAVLAPEMLLVYKTAVTYQMWHALGLGFIALLRQQHPAERIIVYAGWLMFTGIILFSGSLYLLSLSGVKWLGMITPIGGVCFLSAWLLIIIFSFKACNTS</sequence>
<evidence type="ECO:0008006" key="9">
    <source>
        <dbReference type="Google" id="ProtNLM"/>
    </source>
</evidence>
<dbReference type="AlphaFoldDB" id="A0A1V8M4Z4"/>